<accession>A0ABY7GJV4</accession>
<organism evidence="1 2">
    <name type="scientific">Methylomonas rapida</name>
    <dbReference type="NCBI Taxonomy" id="2963939"/>
    <lineage>
        <taxon>Bacteria</taxon>
        <taxon>Pseudomonadati</taxon>
        <taxon>Pseudomonadota</taxon>
        <taxon>Gammaproteobacteria</taxon>
        <taxon>Methylococcales</taxon>
        <taxon>Methylococcaceae</taxon>
        <taxon>Methylomonas</taxon>
    </lineage>
</organism>
<gene>
    <name evidence="1" type="ORF">NM686_021520</name>
</gene>
<dbReference type="RefSeq" id="WP_269022086.1">
    <property type="nucleotide sequence ID" value="NZ_CP113517.1"/>
</dbReference>
<evidence type="ECO:0000313" key="2">
    <source>
        <dbReference type="Proteomes" id="UP001162780"/>
    </source>
</evidence>
<reference evidence="1" key="1">
    <citation type="submission" date="2022-11" db="EMBL/GenBank/DDBJ databases">
        <title>Methylomonas rapida sp. nov., Carotenoid-Producing Obligate Methanotrophs with High Growth Characteristics and Biotechnological Potential.</title>
        <authorList>
            <person name="Tikhonova E.N."/>
            <person name="Suleimanov R.Z."/>
            <person name="Miroshnikov K."/>
            <person name="Oshkin I.Y."/>
            <person name="Belova S.E."/>
            <person name="Danilova O.V."/>
            <person name="Ashikhmin A."/>
            <person name="Konopkin A."/>
            <person name="But S.Y."/>
            <person name="Khmelenina V.N."/>
            <person name="Kuznetsov N."/>
            <person name="Pimenov N.V."/>
            <person name="Dedysh S.N."/>
        </authorList>
    </citation>
    <scope>NUCLEOTIDE SEQUENCE</scope>
    <source>
        <strain evidence="1">MP1</strain>
    </source>
</reference>
<keyword evidence="2" id="KW-1185">Reference proteome</keyword>
<dbReference type="Proteomes" id="UP001162780">
    <property type="component" value="Chromosome"/>
</dbReference>
<proteinExistence type="predicted"/>
<sequence>MNGRIAVLSQNKRFKSLRCGRGWPFKSRIQDKLWILLALTCIGCSGKLDYVRPTTASKLNNSITISAPRDAVWNATVPKLGKQFFVINNLDKSSGLINLSYSGDPENYVDCGRIISYVSNARGERTYDFPASKADQQYEVMSGNLFLFHRKMSLDGRINLIFEELSPSETRVTANTKYVLSRIITVNGVSGGIPQTNTDSISFISGGNAAFAAMSDGRATECIATGKLESEILQAIQ</sequence>
<dbReference type="EMBL" id="CP113517">
    <property type="protein sequence ID" value="WAR44888.1"/>
    <property type="molecule type" value="Genomic_DNA"/>
</dbReference>
<name>A0ABY7GJV4_9GAMM</name>
<protein>
    <submittedName>
        <fullName evidence="1">Uncharacterized protein</fullName>
    </submittedName>
</protein>
<evidence type="ECO:0000313" key="1">
    <source>
        <dbReference type="EMBL" id="WAR44888.1"/>
    </source>
</evidence>